<name>A0A7K1YB53_9SPHI</name>
<proteinExistence type="predicted"/>
<evidence type="ECO:0000313" key="3">
    <source>
        <dbReference type="Proteomes" id="UP000466586"/>
    </source>
</evidence>
<protein>
    <submittedName>
        <fullName evidence="2">Uncharacterized protein</fullName>
    </submittedName>
</protein>
<comment type="caution">
    <text evidence="2">The sequence shown here is derived from an EMBL/GenBank/DDBJ whole genome shotgun (WGS) entry which is preliminary data.</text>
</comment>
<dbReference type="RefSeq" id="WP_160844990.1">
    <property type="nucleotide sequence ID" value="NZ_WVHT01000005.1"/>
</dbReference>
<dbReference type="EMBL" id="WVHT01000005">
    <property type="protein sequence ID" value="MXV51814.1"/>
    <property type="molecule type" value="Genomic_DNA"/>
</dbReference>
<keyword evidence="1" id="KW-0732">Signal</keyword>
<evidence type="ECO:0000256" key="1">
    <source>
        <dbReference type="SAM" id="SignalP"/>
    </source>
</evidence>
<sequence length="176" mass="20895">MKFLYLFALLLCAQICAAQKLYLEDLQQALNLSQNECEEFLFQKGYVFTRQGSRSENGQNINTYTTKGNKLIKTPKTLIKVIGPNPKSDYVCYQTYDHYEFDEFERMIKEEENYTRSDTVGSDRSRQYHKDEFKISFETKREPEKSLYTITLYHASLVKRKLSLPKFFKKREDDGR</sequence>
<evidence type="ECO:0000313" key="2">
    <source>
        <dbReference type="EMBL" id="MXV51814.1"/>
    </source>
</evidence>
<dbReference type="Proteomes" id="UP000466586">
    <property type="component" value="Unassembled WGS sequence"/>
</dbReference>
<gene>
    <name evidence="2" type="ORF">GS399_12585</name>
</gene>
<feature type="signal peptide" evidence="1">
    <location>
        <begin position="1"/>
        <end position="17"/>
    </location>
</feature>
<reference evidence="2 3" key="1">
    <citation type="submission" date="2019-11" db="EMBL/GenBank/DDBJ databases">
        <title>Pedobacter sp. HMF7647 Genome sequencing and assembly.</title>
        <authorList>
            <person name="Kang H."/>
            <person name="Kim H."/>
            <person name="Joh K."/>
        </authorList>
    </citation>
    <scope>NUCLEOTIDE SEQUENCE [LARGE SCALE GENOMIC DNA]</scope>
    <source>
        <strain evidence="2 3">HMF7647</strain>
    </source>
</reference>
<accession>A0A7K1YB53</accession>
<dbReference type="AlphaFoldDB" id="A0A7K1YB53"/>
<organism evidence="2 3">
    <name type="scientific">Hufsiella arboris</name>
    <dbReference type="NCBI Taxonomy" id="2695275"/>
    <lineage>
        <taxon>Bacteria</taxon>
        <taxon>Pseudomonadati</taxon>
        <taxon>Bacteroidota</taxon>
        <taxon>Sphingobacteriia</taxon>
        <taxon>Sphingobacteriales</taxon>
        <taxon>Sphingobacteriaceae</taxon>
        <taxon>Hufsiella</taxon>
    </lineage>
</organism>
<keyword evidence="3" id="KW-1185">Reference proteome</keyword>
<feature type="chain" id="PRO_5029466374" evidence="1">
    <location>
        <begin position="18"/>
        <end position="176"/>
    </location>
</feature>